<evidence type="ECO:0000313" key="3">
    <source>
        <dbReference type="Proteomes" id="UP000466130"/>
    </source>
</evidence>
<feature type="signal peptide" evidence="1">
    <location>
        <begin position="1"/>
        <end position="26"/>
    </location>
</feature>
<gene>
    <name evidence="2" type="ORF">F1978_08850</name>
</gene>
<proteinExistence type="predicted"/>
<organism evidence="2 3">
    <name type="scientific">Vreelandella piezotolerans</name>
    <dbReference type="NCBI Taxonomy" id="2609667"/>
    <lineage>
        <taxon>Bacteria</taxon>
        <taxon>Pseudomonadati</taxon>
        <taxon>Pseudomonadota</taxon>
        <taxon>Gammaproteobacteria</taxon>
        <taxon>Oceanospirillales</taxon>
        <taxon>Halomonadaceae</taxon>
        <taxon>Vreelandella</taxon>
    </lineage>
</organism>
<comment type="caution">
    <text evidence="2">The sequence shown here is derived from an EMBL/GenBank/DDBJ whole genome shotgun (WGS) entry which is preliminary data.</text>
</comment>
<dbReference type="EMBL" id="VWRT01000007">
    <property type="protein sequence ID" value="KAE8438445.1"/>
    <property type="molecule type" value="Genomic_DNA"/>
</dbReference>
<keyword evidence="3" id="KW-1185">Reference proteome</keyword>
<reference evidence="2 3" key="1">
    <citation type="submission" date="2019-09" db="EMBL/GenBank/DDBJ databases">
        <title>The Halomonas whole genome shotgun (WGS).</title>
        <authorList>
            <person name="Xie Z."/>
        </authorList>
    </citation>
    <scope>NUCLEOTIDE SEQUENCE [LARGE SCALE GENOMIC DNA]</scope>
    <source>
        <strain evidence="2 3">NBT06E8</strain>
    </source>
</reference>
<protein>
    <submittedName>
        <fullName evidence="2">PepSY domain-containing protein</fullName>
    </submittedName>
</protein>
<evidence type="ECO:0000256" key="1">
    <source>
        <dbReference type="SAM" id="SignalP"/>
    </source>
</evidence>
<accession>A0ABQ6XAD9</accession>
<sequence>MNAMKKMLLIPASALLLTSAASSVQADSKPLGLIDDIFTYTSDYGFTHYKEVSIKSRGRAEVEGWLDGEWFADVEFSLENGDTLKEDRKRLITGPWGMSEEDIRQAFNVANQEGMIEFEEIEISTSGIIDIEGRDQNGRDMELKMQQGSLQITEIDMD</sequence>
<evidence type="ECO:0000313" key="2">
    <source>
        <dbReference type="EMBL" id="KAE8438445.1"/>
    </source>
</evidence>
<name>A0ABQ6XAD9_9GAMM</name>
<keyword evidence="1" id="KW-0732">Signal</keyword>
<feature type="chain" id="PRO_5046537743" evidence="1">
    <location>
        <begin position="27"/>
        <end position="158"/>
    </location>
</feature>
<dbReference type="Proteomes" id="UP000466130">
    <property type="component" value="Unassembled WGS sequence"/>
</dbReference>
<dbReference type="RefSeq" id="WP_153843192.1">
    <property type="nucleotide sequence ID" value="NZ_CP048602.1"/>
</dbReference>